<sequence length="75" mass="8945">MDRFHTFVRDTLFDQLKDGLTPPITTEEEEKELNKNIKLLVLNSNLHVFDSGDAIWDKLRSNKVRYPYFDKINFN</sequence>
<accession>A0A1V0SIJ4</accession>
<reference evidence="1" key="1">
    <citation type="journal article" date="2017" name="Science">
        <title>Giant viruses with an expanded complement of translation system components.</title>
        <authorList>
            <person name="Schulz F."/>
            <person name="Yutin N."/>
            <person name="Ivanova N.N."/>
            <person name="Ortega D.R."/>
            <person name="Lee T.K."/>
            <person name="Vierheilig J."/>
            <person name="Daims H."/>
            <person name="Horn M."/>
            <person name="Wagner M."/>
            <person name="Jensen G.J."/>
            <person name="Kyrpides N.C."/>
            <person name="Koonin E.V."/>
            <person name="Woyke T."/>
        </authorList>
    </citation>
    <scope>NUCLEOTIDE SEQUENCE</scope>
    <source>
        <strain evidence="1">KNV1</strain>
    </source>
</reference>
<evidence type="ECO:0000313" key="1">
    <source>
        <dbReference type="EMBL" id="ARF11539.1"/>
    </source>
</evidence>
<name>A0A1V0SIJ4_9VIRU</name>
<organism evidence="1">
    <name type="scientific">Klosneuvirus KNV1</name>
    <dbReference type="NCBI Taxonomy" id="1977640"/>
    <lineage>
        <taxon>Viruses</taxon>
        <taxon>Varidnaviria</taxon>
        <taxon>Bamfordvirae</taxon>
        <taxon>Nucleocytoviricota</taxon>
        <taxon>Megaviricetes</taxon>
        <taxon>Imitervirales</taxon>
        <taxon>Mimiviridae</taxon>
        <taxon>Klosneuvirinae</taxon>
        <taxon>Klosneuvirus</taxon>
    </lineage>
</organism>
<protein>
    <submittedName>
        <fullName evidence="1">Uncharacterized protein</fullName>
    </submittedName>
</protein>
<dbReference type="EMBL" id="KY684108">
    <property type="protein sequence ID" value="ARF11539.1"/>
    <property type="molecule type" value="Genomic_DNA"/>
</dbReference>
<proteinExistence type="predicted"/>
<gene>
    <name evidence="1" type="ORF">Klosneuvirus_1_396</name>
</gene>